<evidence type="ECO:0000256" key="1">
    <source>
        <dbReference type="SAM" id="MobiDB-lite"/>
    </source>
</evidence>
<organism evidence="2 3">
    <name type="scientific">Prevotella denticola</name>
    <dbReference type="NCBI Taxonomy" id="28129"/>
    <lineage>
        <taxon>Bacteria</taxon>
        <taxon>Pseudomonadati</taxon>
        <taxon>Bacteroidota</taxon>
        <taxon>Bacteroidia</taxon>
        <taxon>Bacteroidales</taxon>
        <taxon>Prevotellaceae</taxon>
        <taxon>Prevotella</taxon>
    </lineage>
</organism>
<gene>
    <name evidence="2" type="ORF">NCTC13067_02612</name>
</gene>
<dbReference type="EMBL" id="UGTM01000002">
    <property type="protein sequence ID" value="SUB94736.1"/>
    <property type="molecule type" value="Genomic_DNA"/>
</dbReference>
<dbReference type="Gene3D" id="3.90.580.10">
    <property type="entry name" value="Zinc finger, CHC2-type domain"/>
    <property type="match status" value="1"/>
</dbReference>
<dbReference type="GO" id="GO:0003677">
    <property type="term" value="F:DNA binding"/>
    <property type="evidence" value="ECO:0007669"/>
    <property type="project" value="InterPro"/>
</dbReference>
<dbReference type="SUPFAM" id="SSF57783">
    <property type="entry name" value="Zinc beta-ribbon"/>
    <property type="match status" value="1"/>
</dbReference>
<dbReference type="Pfam" id="PF13155">
    <property type="entry name" value="Toprim_2"/>
    <property type="match status" value="1"/>
</dbReference>
<evidence type="ECO:0000313" key="2">
    <source>
        <dbReference type="EMBL" id="SUB94736.1"/>
    </source>
</evidence>
<accession>A0A379EEB2</accession>
<feature type="compositionally biased region" description="Basic and acidic residues" evidence="1">
    <location>
        <begin position="293"/>
        <end position="317"/>
    </location>
</feature>
<dbReference type="RefSeq" id="WP_004384705.1">
    <property type="nucleotide sequence ID" value="NZ_CAUVPN010000039.1"/>
</dbReference>
<dbReference type="AlphaFoldDB" id="A0A379EEB2"/>
<proteinExistence type="predicted"/>
<dbReference type="SUPFAM" id="SSF56731">
    <property type="entry name" value="DNA primase core"/>
    <property type="match status" value="1"/>
</dbReference>
<dbReference type="InterPro" id="IPR036977">
    <property type="entry name" value="DNA_primase_Znf_CHC2"/>
</dbReference>
<dbReference type="GO" id="GO:0008270">
    <property type="term" value="F:zinc ion binding"/>
    <property type="evidence" value="ECO:0007669"/>
    <property type="project" value="InterPro"/>
</dbReference>
<feature type="region of interest" description="Disordered" evidence="1">
    <location>
        <begin position="293"/>
        <end position="326"/>
    </location>
</feature>
<evidence type="ECO:0000313" key="3">
    <source>
        <dbReference type="Proteomes" id="UP000255469"/>
    </source>
</evidence>
<reference evidence="2 3" key="1">
    <citation type="submission" date="2018-06" db="EMBL/GenBank/DDBJ databases">
        <authorList>
            <consortium name="Pathogen Informatics"/>
            <person name="Doyle S."/>
        </authorList>
    </citation>
    <scope>NUCLEOTIDE SEQUENCE [LARGE SCALE GENOMIC DNA]</scope>
    <source>
        <strain evidence="2 3">NCTC13067</strain>
    </source>
</reference>
<dbReference type="GO" id="GO:0006260">
    <property type="term" value="P:DNA replication"/>
    <property type="evidence" value="ECO:0007669"/>
    <property type="project" value="InterPro"/>
</dbReference>
<dbReference type="Gene3D" id="3.40.1360.10">
    <property type="match status" value="1"/>
</dbReference>
<sequence>MKEEDLSLIKRYSIVEYLERKGIKPVRRTPAYALYRSPLRAETHPSFKVDTEKNLWIDYAEGRGGSIIDLCMRLESCTLLEAIRHLGRNAPDDSAYSSRNDFASNYFQPSMVANGARKLISISDTLPPHLQEYLTKVRCINLENAKPFLKCISYEVKGRRYQAFGFVNSSGGYELRDNQSFKGTVAPKDITPIFTDRAEPVCIFEGFMDFLSFLSMKEKIINHCLVMNSVSNVARTVRYLNDHNLTHIRAFLDNDDAGRRTVQEFVKAGFKVEDMSVHYKGFKDLNEFHVSRMRKQEQQKVQERTRMSVTEQKESKKSKQVKHKMR</sequence>
<protein>
    <submittedName>
        <fullName evidence="2">DNA primase (Bacterial type)</fullName>
    </submittedName>
</protein>
<name>A0A379EEB2_9BACT</name>
<dbReference type="Proteomes" id="UP000255469">
    <property type="component" value="Unassembled WGS sequence"/>
</dbReference>